<sequence length="291" mass="31690">MTDLTKAPEPRLDIPPRFRPSGVATAVAITIGLVVVHWYAAVQTNTSPKELLEGWRGLWNFLFGVDRTYPNGKTIHQDGAFPLDLRWSETIRPGLEYCLLTIWIGLLGTTLSIPVALFFAVISSRTTNRFAPLWLTGRAVMSVLRAIPETVYALMFIAAVGFGAFPGVIALAIHNVAVMGKLWSEAMDEVDQGPVEALRVAGASPAQSAAHAVLPAVMPSLLGLLLYRFDTNVRSSVILGTVGAGGIGFFIKTEVDSFHFDTMMTYVCMVIVLIIVIDLFSAWLRRKVGTV</sequence>
<evidence type="ECO:0000256" key="2">
    <source>
        <dbReference type="ARBA" id="ARBA00022448"/>
    </source>
</evidence>
<evidence type="ECO:0000256" key="3">
    <source>
        <dbReference type="ARBA" id="ARBA00022475"/>
    </source>
</evidence>
<dbReference type="RefSeq" id="WP_165112040.1">
    <property type="nucleotide sequence ID" value="NZ_JAALAA010000013.1"/>
</dbReference>
<evidence type="ECO:0000313" key="10">
    <source>
        <dbReference type="Proteomes" id="UP000483261"/>
    </source>
</evidence>
<dbReference type="InterPro" id="IPR000515">
    <property type="entry name" value="MetI-like"/>
</dbReference>
<evidence type="ECO:0000259" key="8">
    <source>
        <dbReference type="PROSITE" id="PS50928"/>
    </source>
</evidence>
<dbReference type="EMBL" id="JAALAA010000013">
    <property type="protein sequence ID" value="NGN94328.1"/>
    <property type="molecule type" value="Genomic_DNA"/>
</dbReference>
<dbReference type="PANTHER" id="PTHR30043">
    <property type="entry name" value="PHOSPHONATES TRANSPORT SYSTEM PERMEASE PROTEIN"/>
    <property type="match status" value="1"/>
</dbReference>
<keyword evidence="6 7" id="KW-0472">Membrane</keyword>
<feature type="transmembrane region" description="Helical" evidence="7">
    <location>
        <begin position="208"/>
        <end position="226"/>
    </location>
</feature>
<dbReference type="Pfam" id="PF00528">
    <property type="entry name" value="BPD_transp_1"/>
    <property type="match status" value="1"/>
</dbReference>
<comment type="similarity">
    <text evidence="7">Belongs to the binding-protein-dependent transport system permease family.</text>
</comment>
<feature type="transmembrane region" description="Helical" evidence="7">
    <location>
        <begin position="100"/>
        <end position="122"/>
    </location>
</feature>
<proteinExistence type="inferred from homology"/>
<dbReference type="InterPro" id="IPR035906">
    <property type="entry name" value="MetI-like_sf"/>
</dbReference>
<organism evidence="9 10">
    <name type="scientific">Nocardioides turkmenicus</name>
    <dbReference type="NCBI Taxonomy" id="2711220"/>
    <lineage>
        <taxon>Bacteria</taxon>
        <taxon>Bacillati</taxon>
        <taxon>Actinomycetota</taxon>
        <taxon>Actinomycetes</taxon>
        <taxon>Propionibacteriales</taxon>
        <taxon>Nocardioidaceae</taxon>
        <taxon>Nocardioides</taxon>
    </lineage>
</organism>
<dbReference type="InterPro" id="IPR005769">
    <property type="entry name" value="PhnE/PtxC"/>
</dbReference>
<dbReference type="Gene3D" id="1.10.3720.10">
    <property type="entry name" value="MetI-like"/>
    <property type="match status" value="1"/>
</dbReference>
<dbReference type="Proteomes" id="UP000483261">
    <property type="component" value="Unassembled WGS sequence"/>
</dbReference>
<dbReference type="PROSITE" id="PS50928">
    <property type="entry name" value="ABC_TM1"/>
    <property type="match status" value="1"/>
</dbReference>
<evidence type="ECO:0000313" key="9">
    <source>
        <dbReference type="EMBL" id="NGN94328.1"/>
    </source>
</evidence>
<comment type="caution">
    <text evidence="9">The sequence shown here is derived from an EMBL/GenBank/DDBJ whole genome shotgun (WGS) entry which is preliminary data.</text>
</comment>
<accession>A0A6M1R9P0</accession>
<dbReference type="GO" id="GO:0015416">
    <property type="term" value="F:ABC-type phosphonate transporter activity"/>
    <property type="evidence" value="ECO:0007669"/>
    <property type="project" value="InterPro"/>
</dbReference>
<feature type="transmembrane region" description="Helical" evidence="7">
    <location>
        <begin position="151"/>
        <end position="173"/>
    </location>
</feature>
<dbReference type="GO" id="GO:0005886">
    <property type="term" value="C:plasma membrane"/>
    <property type="evidence" value="ECO:0007669"/>
    <property type="project" value="UniProtKB-SubCell"/>
</dbReference>
<feature type="transmembrane region" description="Helical" evidence="7">
    <location>
        <begin position="263"/>
        <end position="284"/>
    </location>
</feature>
<evidence type="ECO:0000256" key="5">
    <source>
        <dbReference type="ARBA" id="ARBA00022989"/>
    </source>
</evidence>
<evidence type="ECO:0000256" key="7">
    <source>
        <dbReference type="RuleBase" id="RU363032"/>
    </source>
</evidence>
<keyword evidence="3" id="KW-1003">Cell membrane</keyword>
<evidence type="ECO:0000256" key="6">
    <source>
        <dbReference type="ARBA" id="ARBA00023136"/>
    </source>
</evidence>
<feature type="transmembrane region" description="Helical" evidence="7">
    <location>
        <begin position="233"/>
        <end position="251"/>
    </location>
</feature>
<keyword evidence="10" id="KW-1185">Reference proteome</keyword>
<evidence type="ECO:0000256" key="4">
    <source>
        <dbReference type="ARBA" id="ARBA00022692"/>
    </source>
</evidence>
<dbReference type="CDD" id="cd06261">
    <property type="entry name" value="TM_PBP2"/>
    <property type="match status" value="1"/>
</dbReference>
<feature type="domain" description="ABC transmembrane type-1" evidence="8">
    <location>
        <begin position="98"/>
        <end position="281"/>
    </location>
</feature>
<dbReference type="PANTHER" id="PTHR30043:SF1">
    <property type="entry name" value="ABC TRANSPORT SYSTEM PERMEASE PROTEIN P69"/>
    <property type="match status" value="1"/>
</dbReference>
<dbReference type="AlphaFoldDB" id="A0A6M1R9P0"/>
<keyword evidence="5 7" id="KW-1133">Transmembrane helix</keyword>
<comment type="subcellular location">
    <subcellularLocation>
        <location evidence="1 7">Cell membrane</location>
        <topology evidence="1 7">Multi-pass membrane protein</topology>
    </subcellularLocation>
</comment>
<reference evidence="9 10" key="1">
    <citation type="submission" date="2020-02" db="EMBL/GenBank/DDBJ databases">
        <title>Whole-genome analyses of novel actinobacteria.</title>
        <authorList>
            <person name="Sahin N."/>
        </authorList>
    </citation>
    <scope>NUCLEOTIDE SEQUENCE [LARGE SCALE GENOMIC DNA]</scope>
    <source>
        <strain evidence="9 10">KC13</strain>
    </source>
</reference>
<evidence type="ECO:0000256" key="1">
    <source>
        <dbReference type="ARBA" id="ARBA00004651"/>
    </source>
</evidence>
<dbReference type="NCBIfam" id="TIGR01097">
    <property type="entry name" value="PhnE"/>
    <property type="match status" value="1"/>
</dbReference>
<feature type="transmembrane region" description="Helical" evidence="7">
    <location>
        <begin position="21"/>
        <end position="40"/>
    </location>
</feature>
<protein>
    <submittedName>
        <fullName evidence="9">Phosphonate ABC transporter, permease protein PhnE</fullName>
    </submittedName>
</protein>
<keyword evidence="2 7" id="KW-0813">Transport</keyword>
<gene>
    <name evidence="9" type="primary">phnE</name>
    <name evidence="9" type="ORF">G5C66_16475</name>
</gene>
<name>A0A6M1R9P0_9ACTN</name>
<keyword evidence="4 7" id="KW-0812">Transmembrane</keyword>
<dbReference type="SUPFAM" id="SSF161098">
    <property type="entry name" value="MetI-like"/>
    <property type="match status" value="1"/>
</dbReference>